<dbReference type="PROSITE" id="PS01066">
    <property type="entry name" value="UPP_SYNTHASE"/>
    <property type="match status" value="1"/>
</dbReference>
<dbReference type="InterPro" id="IPR036424">
    <property type="entry name" value="UPP_synth-like_sf"/>
</dbReference>
<dbReference type="NCBIfam" id="NF011405">
    <property type="entry name" value="PRK14830.1"/>
    <property type="match status" value="1"/>
</dbReference>
<dbReference type="NCBIfam" id="TIGR00055">
    <property type="entry name" value="uppS"/>
    <property type="match status" value="1"/>
</dbReference>
<evidence type="ECO:0000256" key="1">
    <source>
        <dbReference type="ARBA" id="ARBA00022679"/>
    </source>
</evidence>
<feature type="active site" description="Proton acceptor" evidence="2">
    <location>
        <position position="83"/>
    </location>
</feature>
<feature type="binding site" evidence="2">
    <location>
        <position position="48"/>
    </location>
    <ligand>
        <name>substrate</name>
    </ligand>
</feature>
<dbReference type="CDD" id="cd00475">
    <property type="entry name" value="Cis_IPPS"/>
    <property type="match status" value="1"/>
</dbReference>
<dbReference type="PANTHER" id="PTHR10291">
    <property type="entry name" value="DEHYDRODOLICHYL DIPHOSPHATE SYNTHASE FAMILY MEMBER"/>
    <property type="match status" value="1"/>
</dbReference>
<dbReference type="FunFam" id="3.40.1180.10:FF:000001">
    <property type="entry name" value="(2E,6E)-farnesyl-diphosphate-specific ditrans,polycis-undecaprenyl-diphosphate synthase"/>
    <property type="match status" value="1"/>
</dbReference>
<protein>
    <recommendedName>
        <fullName evidence="2">Isoprenyl transferase</fullName>
        <ecNumber evidence="2">2.5.1.-</ecNumber>
    </recommendedName>
</protein>
<organism evidence="3 4">
    <name type="scientific">Sporolactobacillus putidus</name>
    <dbReference type="NCBI Taxonomy" id="492735"/>
    <lineage>
        <taxon>Bacteria</taxon>
        <taxon>Bacillati</taxon>
        <taxon>Bacillota</taxon>
        <taxon>Bacilli</taxon>
        <taxon>Bacillales</taxon>
        <taxon>Sporolactobacillaceae</taxon>
        <taxon>Sporolactobacillus</taxon>
    </lineage>
</organism>
<reference evidence="3" key="1">
    <citation type="journal article" date="2014" name="Int. J. Syst. Evol. Microbiol.">
        <title>Complete genome sequence of Corynebacterium casei LMG S-19264T (=DSM 44701T), isolated from a smear-ripened cheese.</title>
        <authorList>
            <consortium name="US DOE Joint Genome Institute (JGI-PGF)"/>
            <person name="Walter F."/>
            <person name="Albersmeier A."/>
            <person name="Kalinowski J."/>
            <person name="Ruckert C."/>
        </authorList>
    </citation>
    <scope>NUCLEOTIDE SEQUENCE</scope>
    <source>
        <strain evidence="3">JCM 15325</strain>
    </source>
</reference>
<comment type="similarity">
    <text evidence="2">Belongs to the UPP synthase family.</text>
</comment>
<feature type="active site" evidence="2">
    <location>
        <position position="35"/>
    </location>
</feature>
<sequence>MFEKFSFIRTGKVGGQERLAGSLQRVPVHVAIIMDGNGRWAKRRGLPRIAGHREALKTVKKVTNEARRLGIKVLTLFAFSTENWKRPKTEVEFLMKLPEQFLNSYLAELIENNIQVRAMGDLSLIPAHTMKAVNYAIDRTKNNNGLILNFALNYGGRSEIVQAVKTVVRDVQSDKLRSDTIDEDVLSKYMMSRALPDPDLLIRTSGEIRLSNFMLWQLAYTELFFTDVYWPDFNEGNLQEAVREFASRQRRYGGIVEKGSEKR</sequence>
<feature type="binding site" evidence="2">
    <location>
        <position position="40"/>
    </location>
    <ligand>
        <name>substrate</name>
    </ligand>
</feature>
<dbReference type="GO" id="GO:0016094">
    <property type="term" value="P:polyprenol biosynthetic process"/>
    <property type="evidence" value="ECO:0007669"/>
    <property type="project" value="TreeGrafter"/>
</dbReference>
<feature type="binding site" evidence="2">
    <location>
        <position position="203"/>
    </location>
    <ligand>
        <name>substrate</name>
    </ligand>
</feature>
<reference evidence="3" key="2">
    <citation type="submission" date="2020-09" db="EMBL/GenBank/DDBJ databases">
        <authorList>
            <person name="Sun Q."/>
            <person name="Ohkuma M."/>
        </authorList>
    </citation>
    <scope>NUCLEOTIDE SEQUENCE</scope>
    <source>
        <strain evidence="3">JCM 15325</strain>
    </source>
</reference>
<evidence type="ECO:0000313" key="4">
    <source>
        <dbReference type="Proteomes" id="UP000654670"/>
    </source>
</evidence>
<dbReference type="GO" id="GO:0030145">
    <property type="term" value="F:manganese ion binding"/>
    <property type="evidence" value="ECO:0007669"/>
    <property type="project" value="TreeGrafter"/>
</dbReference>
<feature type="binding site" evidence="2">
    <location>
        <position position="52"/>
    </location>
    <ligand>
        <name>substrate</name>
    </ligand>
</feature>
<dbReference type="InterPro" id="IPR018520">
    <property type="entry name" value="UPP_synth-like_CS"/>
</dbReference>
<feature type="binding site" evidence="2">
    <location>
        <begin position="80"/>
        <end position="82"/>
    </location>
    <ligand>
        <name>substrate</name>
    </ligand>
</feature>
<comment type="function">
    <text evidence="2">Catalyzes the condensation of isopentenyl diphosphate (IPP) with allylic pyrophosphates generating different type of terpenoids.</text>
</comment>
<feature type="binding site" evidence="2">
    <location>
        <begin position="209"/>
        <end position="211"/>
    </location>
    <ligand>
        <name>substrate</name>
    </ligand>
</feature>
<dbReference type="RefSeq" id="WP_188801481.1">
    <property type="nucleotide sequence ID" value="NZ_BMOK01000002.1"/>
</dbReference>
<dbReference type="InterPro" id="IPR001441">
    <property type="entry name" value="UPP_synth-like"/>
</dbReference>
<dbReference type="SUPFAM" id="SSF64005">
    <property type="entry name" value="Undecaprenyl diphosphate synthase"/>
    <property type="match status" value="1"/>
</dbReference>
<dbReference type="EMBL" id="BMOK01000002">
    <property type="protein sequence ID" value="GGL43937.1"/>
    <property type="molecule type" value="Genomic_DNA"/>
</dbReference>
<feature type="binding site" evidence="2">
    <location>
        <position position="35"/>
    </location>
    <ligand>
        <name>Mg(2+)</name>
        <dbReference type="ChEBI" id="CHEBI:18420"/>
    </ligand>
</feature>
<dbReference type="AlphaFoldDB" id="A0A917RYY5"/>
<feature type="binding site" evidence="2">
    <location>
        <position position="84"/>
    </location>
    <ligand>
        <name>substrate</name>
    </ligand>
</feature>
<dbReference type="EC" id="2.5.1.-" evidence="2"/>
<name>A0A917RYY5_9BACL</name>
<dbReference type="Proteomes" id="UP000654670">
    <property type="component" value="Unassembled WGS sequence"/>
</dbReference>
<evidence type="ECO:0000256" key="2">
    <source>
        <dbReference type="HAMAP-Rule" id="MF_01139"/>
    </source>
</evidence>
<dbReference type="GO" id="GO:0005829">
    <property type="term" value="C:cytosol"/>
    <property type="evidence" value="ECO:0007669"/>
    <property type="project" value="TreeGrafter"/>
</dbReference>
<feature type="binding site" evidence="2">
    <location>
        <begin position="36"/>
        <end position="39"/>
    </location>
    <ligand>
        <name>substrate</name>
    </ligand>
</feature>
<keyword evidence="1 2" id="KW-0808">Transferase</keyword>
<feature type="binding site" evidence="2">
    <location>
        <position position="86"/>
    </location>
    <ligand>
        <name>substrate</name>
    </ligand>
</feature>
<dbReference type="GO" id="GO:0000287">
    <property type="term" value="F:magnesium ion binding"/>
    <property type="evidence" value="ECO:0007669"/>
    <property type="project" value="UniProtKB-UniRule"/>
</dbReference>
<dbReference type="GO" id="GO:0008834">
    <property type="term" value="F:ditrans,polycis-undecaprenyl-diphosphate synthase [(2E,6E)-farnesyl-diphosphate specific] activity"/>
    <property type="evidence" value="ECO:0007669"/>
    <property type="project" value="TreeGrafter"/>
</dbReference>
<comment type="cofactor">
    <cofactor evidence="2">
        <name>Mg(2+)</name>
        <dbReference type="ChEBI" id="CHEBI:18420"/>
    </cofactor>
    <text evidence="2">Binds 2 magnesium ions per subunit.</text>
</comment>
<feature type="binding site" evidence="2">
    <location>
        <position position="222"/>
    </location>
    <ligand>
        <name>Mg(2+)</name>
        <dbReference type="ChEBI" id="CHEBI:18420"/>
    </ligand>
</feature>
<dbReference type="Gene3D" id="3.40.1180.10">
    <property type="entry name" value="Decaprenyl diphosphate synthase-like"/>
    <property type="match status" value="1"/>
</dbReference>
<comment type="subunit">
    <text evidence="2">Homodimer.</text>
</comment>
<dbReference type="PANTHER" id="PTHR10291:SF0">
    <property type="entry name" value="DEHYDRODOLICHYL DIPHOSPHATE SYNTHASE 2"/>
    <property type="match status" value="1"/>
</dbReference>
<keyword evidence="4" id="KW-1185">Reference proteome</keyword>
<keyword evidence="2" id="KW-0479">Metal-binding</keyword>
<keyword evidence="2" id="KW-0460">Magnesium</keyword>
<evidence type="ECO:0000313" key="3">
    <source>
        <dbReference type="EMBL" id="GGL43937.1"/>
    </source>
</evidence>
<comment type="caution">
    <text evidence="3">The sequence shown here is derived from an EMBL/GenBank/DDBJ whole genome shotgun (WGS) entry which is preliminary data.</text>
</comment>
<accession>A0A917RYY5</accession>
<dbReference type="Pfam" id="PF01255">
    <property type="entry name" value="Prenyltransf"/>
    <property type="match status" value="1"/>
</dbReference>
<gene>
    <name evidence="3" type="primary">uppS</name>
    <name evidence="3" type="ORF">GCM10007968_04770</name>
</gene>
<proteinExistence type="inferred from homology"/>
<dbReference type="HAMAP" id="MF_01139">
    <property type="entry name" value="ISPT"/>
    <property type="match status" value="1"/>
</dbReference>